<gene>
    <name evidence="2" type="ORF">N658DRAFT_482454</name>
</gene>
<name>A0AAN6QAL0_9PEZI</name>
<comment type="caution">
    <text evidence="2">The sequence shown here is derived from an EMBL/GenBank/DDBJ whole genome shotgun (WGS) entry which is preliminary data.</text>
</comment>
<dbReference type="Proteomes" id="UP001305647">
    <property type="component" value="Unassembled WGS sequence"/>
</dbReference>
<sequence>MYRGRALVDAAFLVEAAIAQRLPWVVAHQGRRAGAQDLAQNGTVVIHGPRIARWKDHRQWTPRRAQNKGFDFYRETTTVPEEAMGQDDIAHENTHEQAVKLYVGPYGSEKERIKKNGLVKKTISFVVDGHKWGVVACYTMAAATDDILLRPRSAGIRSLPLWGDCWDQMNNENRSGAHRIVVTDDGNVGRPDPAAAAAGDFFPNWAEPAPAFAPALAAAPAFAPPPVPAAAPDFAFAFAPAPVPAGPAEVAAAAPAGVYLPPGFKLGDDLFFALQEEEKEVVVTTPTPTPEPEPAPEPAPAPKEGQQPEQGFMPFGGDADLAGLAELDAFFSFDPWE</sequence>
<evidence type="ECO:0000313" key="2">
    <source>
        <dbReference type="EMBL" id="KAK4106650.1"/>
    </source>
</evidence>
<organism evidence="2 3">
    <name type="scientific">Parathielavia hyrcaniae</name>
    <dbReference type="NCBI Taxonomy" id="113614"/>
    <lineage>
        <taxon>Eukaryota</taxon>
        <taxon>Fungi</taxon>
        <taxon>Dikarya</taxon>
        <taxon>Ascomycota</taxon>
        <taxon>Pezizomycotina</taxon>
        <taxon>Sordariomycetes</taxon>
        <taxon>Sordariomycetidae</taxon>
        <taxon>Sordariales</taxon>
        <taxon>Chaetomiaceae</taxon>
        <taxon>Parathielavia</taxon>
    </lineage>
</organism>
<feature type="compositionally biased region" description="Low complexity" evidence="1">
    <location>
        <begin position="302"/>
        <end position="319"/>
    </location>
</feature>
<reference evidence="2" key="1">
    <citation type="journal article" date="2023" name="Mol. Phylogenet. Evol.">
        <title>Genome-scale phylogeny and comparative genomics of the fungal order Sordariales.</title>
        <authorList>
            <person name="Hensen N."/>
            <person name="Bonometti L."/>
            <person name="Westerberg I."/>
            <person name="Brannstrom I.O."/>
            <person name="Guillou S."/>
            <person name="Cros-Aarteil S."/>
            <person name="Calhoun S."/>
            <person name="Haridas S."/>
            <person name="Kuo A."/>
            <person name="Mondo S."/>
            <person name="Pangilinan J."/>
            <person name="Riley R."/>
            <person name="LaButti K."/>
            <person name="Andreopoulos B."/>
            <person name="Lipzen A."/>
            <person name="Chen C."/>
            <person name="Yan M."/>
            <person name="Daum C."/>
            <person name="Ng V."/>
            <person name="Clum A."/>
            <person name="Steindorff A."/>
            <person name="Ohm R.A."/>
            <person name="Martin F."/>
            <person name="Silar P."/>
            <person name="Natvig D.O."/>
            <person name="Lalanne C."/>
            <person name="Gautier V."/>
            <person name="Ament-Velasquez S.L."/>
            <person name="Kruys A."/>
            <person name="Hutchinson M.I."/>
            <person name="Powell A.J."/>
            <person name="Barry K."/>
            <person name="Miller A.N."/>
            <person name="Grigoriev I.V."/>
            <person name="Debuchy R."/>
            <person name="Gladieux P."/>
            <person name="Hiltunen Thoren M."/>
            <person name="Johannesson H."/>
        </authorList>
    </citation>
    <scope>NUCLEOTIDE SEQUENCE</scope>
    <source>
        <strain evidence="2">CBS 757.83</strain>
    </source>
</reference>
<proteinExistence type="predicted"/>
<keyword evidence="3" id="KW-1185">Reference proteome</keyword>
<evidence type="ECO:0000313" key="3">
    <source>
        <dbReference type="Proteomes" id="UP001305647"/>
    </source>
</evidence>
<feature type="region of interest" description="Disordered" evidence="1">
    <location>
        <begin position="284"/>
        <end position="319"/>
    </location>
</feature>
<feature type="compositionally biased region" description="Pro residues" evidence="1">
    <location>
        <begin position="287"/>
        <end position="301"/>
    </location>
</feature>
<dbReference type="EMBL" id="MU863624">
    <property type="protein sequence ID" value="KAK4106650.1"/>
    <property type="molecule type" value="Genomic_DNA"/>
</dbReference>
<protein>
    <submittedName>
        <fullName evidence="2">Uncharacterized protein</fullName>
    </submittedName>
</protein>
<accession>A0AAN6QAL0</accession>
<reference evidence="2" key="2">
    <citation type="submission" date="2023-05" db="EMBL/GenBank/DDBJ databases">
        <authorList>
            <consortium name="Lawrence Berkeley National Laboratory"/>
            <person name="Steindorff A."/>
            <person name="Hensen N."/>
            <person name="Bonometti L."/>
            <person name="Westerberg I."/>
            <person name="Brannstrom I.O."/>
            <person name="Guillou S."/>
            <person name="Cros-Aarteil S."/>
            <person name="Calhoun S."/>
            <person name="Haridas S."/>
            <person name="Kuo A."/>
            <person name="Mondo S."/>
            <person name="Pangilinan J."/>
            <person name="Riley R."/>
            <person name="Labutti K."/>
            <person name="Andreopoulos B."/>
            <person name="Lipzen A."/>
            <person name="Chen C."/>
            <person name="Yanf M."/>
            <person name="Daum C."/>
            <person name="Ng V."/>
            <person name="Clum A."/>
            <person name="Ohm R."/>
            <person name="Martin F."/>
            <person name="Silar P."/>
            <person name="Natvig D."/>
            <person name="Lalanne C."/>
            <person name="Gautier V."/>
            <person name="Ament-Velasquez S.L."/>
            <person name="Kruys A."/>
            <person name="Hutchinson M.I."/>
            <person name="Powell A.J."/>
            <person name="Barry K."/>
            <person name="Miller A.N."/>
            <person name="Grigoriev I.V."/>
            <person name="Debuchy R."/>
            <person name="Gladieux P."/>
            <person name="Thoren M.H."/>
            <person name="Johannesson H."/>
        </authorList>
    </citation>
    <scope>NUCLEOTIDE SEQUENCE</scope>
    <source>
        <strain evidence="2">CBS 757.83</strain>
    </source>
</reference>
<evidence type="ECO:0000256" key="1">
    <source>
        <dbReference type="SAM" id="MobiDB-lite"/>
    </source>
</evidence>
<dbReference type="AlphaFoldDB" id="A0AAN6QAL0"/>